<keyword evidence="2" id="KW-1185">Reference proteome</keyword>
<name>A0ABU8HJG2_9BACI</name>
<reference evidence="1 2" key="1">
    <citation type="journal article" date="2018" name="J. Microbiol.">
        <title>Bacillus spongiae sp. nov., isolated from sponge of Jeju Island.</title>
        <authorList>
            <person name="Lee G.E."/>
            <person name="Im W.T."/>
            <person name="Park J.S."/>
        </authorList>
    </citation>
    <scope>NUCLEOTIDE SEQUENCE [LARGE SCALE GENOMIC DNA]</scope>
    <source>
        <strain evidence="1 2">135PIL107-10</strain>
    </source>
</reference>
<organism evidence="1 2">
    <name type="scientific">Bacillus spongiae</name>
    <dbReference type="NCBI Taxonomy" id="2683610"/>
    <lineage>
        <taxon>Bacteria</taxon>
        <taxon>Bacillati</taxon>
        <taxon>Bacillota</taxon>
        <taxon>Bacilli</taxon>
        <taxon>Bacillales</taxon>
        <taxon>Bacillaceae</taxon>
        <taxon>Bacillus</taxon>
    </lineage>
</organism>
<dbReference type="EMBL" id="JBBAXC010000023">
    <property type="protein sequence ID" value="MEI5909297.1"/>
    <property type="molecule type" value="Genomic_DNA"/>
</dbReference>
<evidence type="ECO:0000313" key="2">
    <source>
        <dbReference type="Proteomes" id="UP001312865"/>
    </source>
</evidence>
<proteinExistence type="predicted"/>
<gene>
    <name evidence="1" type="ORF">WAK64_19800</name>
</gene>
<evidence type="ECO:0000313" key="1">
    <source>
        <dbReference type="EMBL" id="MEI5909297.1"/>
    </source>
</evidence>
<sequence length="151" mass="18154">MRIYLPPLFCGENAKLRLKKNLEWRDLFIQEGEICTVKETIGYTHVLIFNNLNVSHRMKNSIMKEYFDIMDEGVKDWIEPNTKLIREAKAKIVTLKKDLVIKGYTTIEEGKEFYPIDYQKHDGRKYWNLYDATTKERILNLRDDDFTQYFM</sequence>
<protein>
    <submittedName>
        <fullName evidence="1">Uncharacterized protein</fullName>
    </submittedName>
</protein>
<accession>A0ABU8HJG2</accession>
<comment type="caution">
    <text evidence="1">The sequence shown here is derived from an EMBL/GenBank/DDBJ whole genome shotgun (WGS) entry which is preliminary data.</text>
</comment>
<dbReference type="Proteomes" id="UP001312865">
    <property type="component" value="Unassembled WGS sequence"/>
</dbReference>
<dbReference type="RefSeq" id="WP_336588740.1">
    <property type="nucleotide sequence ID" value="NZ_JBBAXC010000023.1"/>
</dbReference>